<evidence type="ECO:0000313" key="2">
    <source>
        <dbReference type="Proteomes" id="UP000253831"/>
    </source>
</evidence>
<proteinExistence type="predicted"/>
<name>A0A369XMP4_9PROT</name>
<evidence type="ECO:0000313" key="1">
    <source>
        <dbReference type="EMBL" id="RDE49487.1"/>
    </source>
</evidence>
<protein>
    <submittedName>
        <fullName evidence="1">DUF2062 domain-containing protein</fullName>
    </submittedName>
</protein>
<dbReference type="EMBL" id="QPGA01000040">
    <property type="protein sequence ID" value="RDE49487.1"/>
    <property type="molecule type" value="Genomic_DNA"/>
</dbReference>
<organism evidence="1 2">
    <name type="scientific">Candidatus Accumulibacter meliphilus</name>
    <dbReference type="NCBI Taxonomy" id="2211374"/>
    <lineage>
        <taxon>Bacteria</taxon>
        <taxon>Pseudomonadati</taxon>
        <taxon>Pseudomonadota</taxon>
        <taxon>Betaproteobacteria</taxon>
        <taxon>Candidatus Accumulibacter</taxon>
    </lineage>
</organism>
<feature type="non-terminal residue" evidence="1">
    <location>
        <position position="34"/>
    </location>
</feature>
<accession>A0A369XMP4</accession>
<dbReference type="AlphaFoldDB" id="A0A369XMP4"/>
<gene>
    <name evidence="1" type="ORF">DVS81_16175</name>
</gene>
<comment type="caution">
    <text evidence="1">The sequence shown here is derived from an EMBL/GenBank/DDBJ whole genome shotgun (WGS) entry which is preliminary data.</text>
</comment>
<reference evidence="1 2" key="1">
    <citation type="submission" date="2018-05" db="EMBL/GenBank/DDBJ databases">
        <title>Integrated omic analyses show evidence that a Ca. Accumulibacter phosphatis strain performs denitrification under micro-aerobic conditions.</title>
        <authorList>
            <person name="Camejo P.Y."/>
            <person name="Katherine M.D."/>
            <person name="Daniel N.R."/>
        </authorList>
    </citation>
    <scope>NUCLEOTIDE SEQUENCE [LARGE SCALE GENOMIC DNA]</scope>
    <source>
        <strain evidence="1">UW-LDO-IC</strain>
    </source>
</reference>
<sequence>MLERWRALIPTREQLANNRWLRWLSPYLGHPKLW</sequence>
<dbReference type="Proteomes" id="UP000253831">
    <property type="component" value="Unassembled WGS sequence"/>
</dbReference>